<evidence type="ECO:0000256" key="1">
    <source>
        <dbReference type="SAM" id="MobiDB-lite"/>
    </source>
</evidence>
<sequence>MSDNSPPSPPEQPQPQPSPSPWAPPATPPGKPQRTGLIVSLAVGGGLVVAGALVALVYSLLDSASDSIALPPARSDAPYSDPYDEEPYDEEPVDEAPVEEEPEPVVSGSAAERDVTITKCARDSLIGWQHADLTIVNGSGSPAGYVVFVEFLDAKGSVLTDGIATTDDLAPGASVKVKAQGVGEVPTGTKCRVKQVTRDAM</sequence>
<feature type="compositionally biased region" description="Acidic residues" evidence="1">
    <location>
        <begin position="82"/>
        <end position="103"/>
    </location>
</feature>
<keyword evidence="2" id="KW-1133">Transmembrane helix</keyword>
<dbReference type="Proteomes" id="UP001356428">
    <property type="component" value="Chromosome"/>
</dbReference>
<dbReference type="EMBL" id="CP109083">
    <property type="protein sequence ID" value="WSB11035.1"/>
    <property type="molecule type" value="Genomic_DNA"/>
</dbReference>
<keyword evidence="2" id="KW-0812">Transmembrane</keyword>
<evidence type="ECO:0000313" key="3">
    <source>
        <dbReference type="EMBL" id="WSB11035.1"/>
    </source>
</evidence>
<accession>A0ABZ1F3P5</accession>
<reference evidence="3 4" key="1">
    <citation type="submission" date="2022-10" db="EMBL/GenBank/DDBJ databases">
        <title>The complete genomes of actinobacterial strains from the NBC collection.</title>
        <authorList>
            <person name="Joergensen T.S."/>
            <person name="Alvarez Arevalo M."/>
            <person name="Sterndorff E.B."/>
            <person name="Faurdal D."/>
            <person name="Vuksanovic O."/>
            <person name="Mourched A.-S."/>
            <person name="Charusanti P."/>
            <person name="Shaw S."/>
            <person name="Blin K."/>
            <person name="Weber T."/>
        </authorList>
    </citation>
    <scope>NUCLEOTIDE SEQUENCE [LARGE SCALE GENOMIC DNA]</scope>
    <source>
        <strain evidence="3 4">NBC 01792</strain>
    </source>
</reference>
<keyword evidence="4" id="KW-1185">Reference proteome</keyword>
<gene>
    <name evidence="3" type="ORF">OG849_29200</name>
</gene>
<feature type="region of interest" description="Disordered" evidence="1">
    <location>
        <begin position="69"/>
        <end position="111"/>
    </location>
</feature>
<name>A0ABZ1F3P5_9ACTN</name>
<feature type="transmembrane region" description="Helical" evidence="2">
    <location>
        <begin position="37"/>
        <end position="61"/>
    </location>
</feature>
<proteinExistence type="predicted"/>
<dbReference type="InterPro" id="IPR047676">
    <property type="entry name" value="FxLYD_dom"/>
</dbReference>
<evidence type="ECO:0000313" key="4">
    <source>
        <dbReference type="Proteomes" id="UP001356428"/>
    </source>
</evidence>
<dbReference type="RefSeq" id="WP_326702968.1">
    <property type="nucleotide sequence ID" value="NZ_CP109083.1"/>
</dbReference>
<feature type="region of interest" description="Disordered" evidence="1">
    <location>
        <begin position="1"/>
        <end position="35"/>
    </location>
</feature>
<keyword evidence="2" id="KW-0472">Membrane</keyword>
<dbReference type="NCBIfam" id="NF038353">
    <property type="entry name" value="FxLYD_dom"/>
    <property type="match status" value="1"/>
</dbReference>
<evidence type="ECO:0000256" key="2">
    <source>
        <dbReference type="SAM" id="Phobius"/>
    </source>
</evidence>
<organism evidence="3 4">
    <name type="scientific">Streptomyces cyaneofuscatus</name>
    <dbReference type="NCBI Taxonomy" id="66883"/>
    <lineage>
        <taxon>Bacteria</taxon>
        <taxon>Bacillati</taxon>
        <taxon>Actinomycetota</taxon>
        <taxon>Actinomycetes</taxon>
        <taxon>Kitasatosporales</taxon>
        <taxon>Streptomycetaceae</taxon>
        <taxon>Streptomyces</taxon>
    </lineage>
</organism>
<feature type="compositionally biased region" description="Pro residues" evidence="1">
    <location>
        <begin position="1"/>
        <end position="31"/>
    </location>
</feature>
<protein>
    <submittedName>
        <fullName evidence="3">FxLYD domain-containing protein</fullName>
    </submittedName>
</protein>
<feature type="compositionally biased region" description="Low complexity" evidence="1">
    <location>
        <begin position="69"/>
        <end position="81"/>
    </location>
</feature>